<organism evidence="1 2">
    <name type="scientific">Microbacterium stercoris</name>
    <dbReference type="NCBI Taxonomy" id="2820289"/>
    <lineage>
        <taxon>Bacteria</taxon>
        <taxon>Bacillati</taxon>
        <taxon>Actinomycetota</taxon>
        <taxon>Actinomycetes</taxon>
        <taxon>Micrococcales</taxon>
        <taxon>Microbacteriaceae</taxon>
        <taxon>Microbacterium</taxon>
    </lineage>
</organism>
<dbReference type="Proteomes" id="UP000680132">
    <property type="component" value="Unassembled WGS sequence"/>
</dbReference>
<gene>
    <name evidence="1" type="ORF">J5V96_14980</name>
</gene>
<dbReference type="RefSeq" id="WP_208504810.1">
    <property type="nucleotide sequence ID" value="NZ_JAGFOA010000006.1"/>
</dbReference>
<accession>A0A939TV73</accession>
<name>A0A939TV73_9MICO</name>
<reference evidence="1" key="1">
    <citation type="submission" date="2021-03" db="EMBL/GenBank/DDBJ databases">
        <title>Microbacterium sp. nov., a novel actinobacterium isolated from cow dung.</title>
        <authorList>
            <person name="Zhang L."/>
        </authorList>
    </citation>
    <scope>NUCLEOTIDE SEQUENCE</scope>
    <source>
        <strain evidence="1">NEAU-LLB</strain>
    </source>
</reference>
<keyword evidence="2" id="KW-1185">Reference proteome</keyword>
<proteinExistence type="predicted"/>
<comment type="caution">
    <text evidence="1">The sequence shown here is derived from an EMBL/GenBank/DDBJ whole genome shotgun (WGS) entry which is preliminary data.</text>
</comment>
<protein>
    <submittedName>
        <fullName evidence="1">Uncharacterized protein</fullName>
    </submittedName>
</protein>
<dbReference type="AlphaFoldDB" id="A0A939TV73"/>
<dbReference type="EMBL" id="JAGFOA010000006">
    <property type="protein sequence ID" value="MBO3664799.1"/>
    <property type="molecule type" value="Genomic_DNA"/>
</dbReference>
<evidence type="ECO:0000313" key="1">
    <source>
        <dbReference type="EMBL" id="MBO3664799.1"/>
    </source>
</evidence>
<sequence length="51" mass="5526">MLAPVTDSHCLTDDTDDTDYIAQMSDADAGGMWPTPGQLWERVAEAKTARA</sequence>
<evidence type="ECO:0000313" key="2">
    <source>
        <dbReference type="Proteomes" id="UP000680132"/>
    </source>
</evidence>